<feature type="compositionally biased region" description="Basic and acidic residues" evidence="1">
    <location>
        <begin position="177"/>
        <end position="193"/>
    </location>
</feature>
<accession>D7LRH5</accession>
<dbReference type="HOGENOM" id="CLU_1301200_0_0_1"/>
<protein>
    <submittedName>
        <fullName evidence="2">Predicted protein</fullName>
    </submittedName>
</protein>
<dbReference type="Proteomes" id="UP000008694">
    <property type="component" value="Unassembled WGS sequence"/>
</dbReference>
<proteinExistence type="predicted"/>
<feature type="compositionally biased region" description="Basic residues" evidence="1">
    <location>
        <begin position="200"/>
        <end position="212"/>
    </location>
</feature>
<keyword evidence="3" id="KW-1185">Reference proteome</keyword>
<name>D7LRH5_ARALL</name>
<organism evidence="3">
    <name type="scientific">Arabidopsis lyrata subsp. lyrata</name>
    <name type="common">Lyre-leaved rock-cress</name>
    <dbReference type="NCBI Taxonomy" id="81972"/>
    <lineage>
        <taxon>Eukaryota</taxon>
        <taxon>Viridiplantae</taxon>
        <taxon>Streptophyta</taxon>
        <taxon>Embryophyta</taxon>
        <taxon>Tracheophyta</taxon>
        <taxon>Spermatophyta</taxon>
        <taxon>Magnoliopsida</taxon>
        <taxon>eudicotyledons</taxon>
        <taxon>Gunneridae</taxon>
        <taxon>Pentapetalae</taxon>
        <taxon>rosids</taxon>
        <taxon>malvids</taxon>
        <taxon>Brassicales</taxon>
        <taxon>Brassicaceae</taxon>
        <taxon>Camelineae</taxon>
        <taxon>Arabidopsis</taxon>
    </lineage>
</organism>
<gene>
    <name evidence="2" type="ORF">ARALYDRAFT_347890</name>
</gene>
<evidence type="ECO:0000256" key="1">
    <source>
        <dbReference type="SAM" id="MobiDB-lite"/>
    </source>
</evidence>
<dbReference type="Gramene" id="fgenesh1_pg.C_scaffold_5001282">
    <property type="protein sequence ID" value="fgenesh1_pg.C_scaffold_5001282"/>
    <property type="gene ID" value="fgenesh1_pg.C_scaffold_5001282"/>
</dbReference>
<reference evidence="3" key="1">
    <citation type="journal article" date="2011" name="Nat. Genet.">
        <title>The Arabidopsis lyrata genome sequence and the basis of rapid genome size change.</title>
        <authorList>
            <person name="Hu T.T."/>
            <person name="Pattyn P."/>
            <person name="Bakker E.G."/>
            <person name="Cao J."/>
            <person name="Cheng J.-F."/>
            <person name="Clark R.M."/>
            <person name="Fahlgren N."/>
            <person name="Fawcett J.A."/>
            <person name="Grimwood J."/>
            <person name="Gundlach H."/>
            <person name="Haberer G."/>
            <person name="Hollister J.D."/>
            <person name="Ossowski S."/>
            <person name="Ottilar R.P."/>
            <person name="Salamov A.A."/>
            <person name="Schneeberger K."/>
            <person name="Spannagl M."/>
            <person name="Wang X."/>
            <person name="Yang L."/>
            <person name="Nasrallah M.E."/>
            <person name="Bergelson J."/>
            <person name="Carrington J.C."/>
            <person name="Gaut B.S."/>
            <person name="Schmutz J."/>
            <person name="Mayer K.F.X."/>
            <person name="Van de Peer Y."/>
            <person name="Grigoriev I.V."/>
            <person name="Nordborg M."/>
            <person name="Weigel D."/>
            <person name="Guo Y.-L."/>
        </authorList>
    </citation>
    <scope>NUCLEOTIDE SEQUENCE [LARGE SCALE GENOMIC DNA]</scope>
    <source>
        <strain evidence="3">cv. MN47</strain>
    </source>
</reference>
<sequence>MATHKPRLDPILMGEAKILVEVTTRNDVEVGNGSAPSSALIATFQSTTPISVSSMKEPIASTFLGPAKESLLYDQTISTIEEEHTISANVPTIEKVPTSTTFISIESPLLRTAQISSVTAHAHANATVHRERAKSADHNLGSNQFASLVSSDEEEDLSDSDNESDSMDLMTPSGKRILRERPVKPSTKAKEMHGQTTCRGRGRGRGKRGGRG</sequence>
<feature type="compositionally biased region" description="Acidic residues" evidence="1">
    <location>
        <begin position="151"/>
        <end position="166"/>
    </location>
</feature>
<feature type="region of interest" description="Disordered" evidence="1">
    <location>
        <begin position="148"/>
        <end position="212"/>
    </location>
</feature>
<evidence type="ECO:0000313" key="3">
    <source>
        <dbReference type="Proteomes" id="UP000008694"/>
    </source>
</evidence>
<dbReference type="AlphaFoldDB" id="D7LRH5"/>
<dbReference type="EMBL" id="GL348717">
    <property type="protein sequence ID" value="EFH53847.1"/>
    <property type="molecule type" value="Genomic_DNA"/>
</dbReference>
<evidence type="ECO:0000313" key="2">
    <source>
        <dbReference type="EMBL" id="EFH53847.1"/>
    </source>
</evidence>